<dbReference type="PANTHER" id="PTHR35792">
    <property type="entry name" value="GENERAL STRESS PROTEIN"/>
    <property type="match status" value="1"/>
</dbReference>
<gene>
    <name evidence="1" type="ORF">COW91_03265</name>
</gene>
<name>A0A2H0CH85_9BACT</name>
<reference evidence="1 2" key="1">
    <citation type="submission" date="2017-09" db="EMBL/GenBank/DDBJ databases">
        <title>Depth-based differentiation of microbial function through sediment-hosted aquifers and enrichment of novel symbionts in the deep terrestrial subsurface.</title>
        <authorList>
            <person name="Probst A.J."/>
            <person name="Ladd B."/>
            <person name="Jarett J.K."/>
            <person name="Geller-Mcgrath D.E."/>
            <person name="Sieber C.M."/>
            <person name="Emerson J.B."/>
            <person name="Anantharaman K."/>
            <person name="Thomas B.C."/>
            <person name="Malmstrom R."/>
            <person name="Stieglmeier M."/>
            <person name="Klingl A."/>
            <person name="Woyke T."/>
            <person name="Ryan C.M."/>
            <person name="Banfield J.F."/>
        </authorList>
    </citation>
    <scope>NUCLEOTIDE SEQUENCE [LARGE SCALE GENOMIC DNA]</scope>
    <source>
        <strain evidence="1">CG22_combo_CG10-13_8_21_14_all_32_8</strain>
    </source>
</reference>
<evidence type="ECO:0000313" key="1">
    <source>
        <dbReference type="EMBL" id="PIP68728.1"/>
    </source>
</evidence>
<dbReference type="AlphaFoldDB" id="A0A2H0CH85"/>
<dbReference type="InterPro" id="IPR024623">
    <property type="entry name" value="YtxH"/>
</dbReference>
<comment type="caution">
    <text evidence="1">The sequence shown here is derived from an EMBL/GenBank/DDBJ whole genome shotgun (WGS) entry which is preliminary data.</text>
</comment>
<sequence length="110" mass="12628">MKKQIKKEEKSNKFLSGALIGAALGIAAGIFAASKTGKDMRKDVKDKMTDFYQTIAPKLKEMRKVGEKEYKIFIDKALADYNKDHKFNREDLKRLAKEAHASWKHLKKNL</sequence>
<accession>A0A2H0CH85</accession>
<dbReference type="PANTHER" id="PTHR35792:SF1">
    <property type="entry name" value="SLL0268 PROTEIN"/>
    <property type="match status" value="1"/>
</dbReference>
<evidence type="ECO:0008006" key="3">
    <source>
        <dbReference type="Google" id="ProtNLM"/>
    </source>
</evidence>
<protein>
    <recommendedName>
        <fullName evidence="3">Gas vesicle protein</fullName>
    </recommendedName>
</protein>
<dbReference type="InterPro" id="IPR052928">
    <property type="entry name" value="Desiccation-related_membrane"/>
</dbReference>
<evidence type="ECO:0000313" key="2">
    <source>
        <dbReference type="Proteomes" id="UP000229176"/>
    </source>
</evidence>
<dbReference type="Proteomes" id="UP000229176">
    <property type="component" value="Unassembled WGS sequence"/>
</dbReference>
<dbReference type="EMBL" id="PCTI01000055">
    <property type="protein sequence ID" value="PIP68728.1"/>
    <property type="molecule type" value="Genomic_DNA"/>
</dbReference>
<dbReference type="Pfam" id="PF12732">
    <property type="entry name" value="YtxH"/>
    <property type="match status" value="1"/>
</dbReference>
<proteinExistence type="predicted"/>
<organism evidence="1 2">
    <name type="scientific">Candidatus Nomurabacteria bacterium CG22_combo_CG10-13_8_21_14_all_32_8</name>
    <dbReference type="NCBI Taxonomy" id="1974732"/>
    <lineage>
        <taxon>Bacteria</taxon>
        <taxon>Candidatus Nomuraibacteriota</taxon>
    </lineage>
</organism>